<name>A0A3G8FH36_9CAUD</name>
<keyword evidence="2" id="KW-1185">Reference proteome</keyword>
<evidence type="ECO:0000313" key="2">
    <source>
        <dbReference type="Proteomes" id="UP000275451"/>
    </source>
</evidence>
<proteinExistence type="predicted"/>
<organism evidence="1 2">
    <name type="scientific">Pectobacterium phage Clickz</name>
    <dbReference type="NCBI Taxonomy" id="2489618"/>
    <lineage>
        <taxon>Viruses</taxon>
        <taxon>Duplodnaviria</taxon>
        <taxon>Heunggongvirae</taxon>
        <taxon>Uroviricota</taxon>
        <taxon>Caudoviricetes</taxon>
        <taxon>Autographivirales</taxon>
        <taxon>Autoscriptoviridae</taxon>
        <taxon>Corkvirinae</taxon>
        <taxon>Phimunavirus</taxon>
        <taxon>Phimunavirus Clickz</taxon>
    </lineage>
</organism>
<dbReference type="EMBL" id="MK095193">
    <property type="protein sequence ID" value="AZF94093.1"/>
    <property type="molecule type" value="Genomic_DNA"/>
</dbReference>
<dbReference type="GeneID" id="55008468"/>
<accession>A0A3G8FH36</accession>
<protein>
    <submittedName>
        <fullName evidence="1">Uncharacterized protein</fullName>
    </submittedName>
</protein>
<dbReference type="RefSeq" id="YP_009817152.1">
    <property type="nucleotide sequence ID" value="NC_048116.1"/>
</dbReference>
<dbReference type="KEGG" id="vg:55008468"/>
<evidence type="ECO:0000313" key="1">
    <source>
        <dbReference type="EMBL" id="AZF94093.1"/>
    </source>
</evidence>
<sequence length="33" mass="3773">MFDKLNHEMYSSSQARQGVAVKCSTLRCNDHES</sequence>
<dbReference type="Proteomes" id="UP000275451">
    <property type="component" value="Genome"/>
</dbReference>
<reference evidence="1 2" key="1">
    <citation type="submission" date="2018-10" db="EMBL/GenBank/DDBJ databases">
        <title>A novel 6-phage cocktail reduces Pectobacterium atrosepticum soft rot infection in potato tubers under simulated storage conditions.</title>
        <authorList>
            <person name="Carstens A.B."/>
        </authorList>
    </citation>
    <scope>NUCLEOTIDE SEQUENCE [LARGE SCALE GENOMIC DNA]</scope>
</reference>